<comment type="caution">
    <text evidence="1">The sequence shown here is derived from an EMBL/GenBank/DDBJ whole genome shotgun (WGS) entry which is preliminary data.</text>
</comment>
<evidence type="ECO:0008006" key="3">
    <source>
        <dbReference type="Google" id="ProtNLM"/>
    </source>
</evidence>
<name>A0A835MV84_9ROSI</name>
<evidence type="ECO:0000313" key="2">
    <source>
        <dbReference type="Proteomes" id="UP000657918"/>
    </source>
</evidence>
<proteinExistence type="predicted"/>
<organism evidence="1 2">
    <name type="scientific">Salix dunnii</name>
    <dbReference type="NCBI Taxonomy" id="1413687"/>
    <lineage>
        <taxon>Eukaryota</taxon>
        <taxon>Viridiplantae</taxon>
        <taxon>Streptophyta</taxon>
        <taxon>Embryophyta</taxon>
        <taxon>Tracheophyta</taxon>
        <taxon>Spermatophyta</taxon>
        <taxon>Magnoliopsida</taxon>
        <taxon>eudicotyledons</taxon>
        <taxon>Gunneridae</taxon>
        <taxon>Pentapetalae</taxon>
        <taxon>rosids</taxon>
        <taxon>fabids</taxon>
        <taxon>Malpighiales</taxon>
        <taxon>Salicaceae</taxon>
        <taxon>Saliceae</taxon>
        <taxon>Salix</taxon>
    </lineage>
</organism>
<dbReference type="AlphaFoldDB" id="A0A835MV84"/>
<reference evidence="1 2" key="1">
    <citation type="submission" date="2020-10" db="EMBL/GenBank/DDBJ databases">
        <title>Plant Genome Project.</title>
        <authorList>
            <person name="Zhang R.-G."/>
        </authorList>
    </citation>
    <scope>NUCLEOTIDE SEQUENCE [LARGE SCALE GENOMIC DNA]</scope>
    <source>
        <strain evidence="1">FAFU-HL-1</strain>
        <tissue evidence="1">Leaf</tissue>
    </source>
</reference>
<dbReference type="EMBL" id="JADGMS010000006">
    <property type="protein sequence ID" value="KAF9680152.1"/>
    <property type="molecule type" value="Genomic_DNA"/>
</dbReference>
<dbReference type="OrthoDB" id="26525at2759"/>
<evidence type="ECO:0000313" key="1">
    <source>
        <dbReference type="EMBL" id="KAF9680152.1"/>
    </source>
</evidence>
<gene>
    <name evidence="1" type="ORF">SADUNF_Sadunf06G0091400</name>
</gene>
<sequence length="61" mass="6826">MAIKNCSVTVNEKCGMAMEQIQIWVKTLDIHKDGKTTKDKLSNVVRDNGGWFASWKGKEGV</sequence>
<protein>
    <recommendedName>
        <fullName evidence="3">EF-hand domain-containing protein</fullName>
    </recommendedName>
</protein>
<keyword evidence="2" id="KW-1185">Reference proteome</keyword>
<accession>A0A835MV84</accession>
<dbReference type="Proteomes" id="UP000657918">
    <property type="component" value="Unassembled WGS sequence"/>
</dbReference>